<dbReference type="PROSITE" id="PS50931">
    <property type="entry name" value="HTH_LYSR"/>
    <property type="match status" value="1"/>
</dbReference>
<proteinExistence type="inferred from homology"/>
<keyword evidence="4" id="KW-0804">Transcription</keyword>
<dbReference type="EMBL" id="ACJX03000001">
    <property type="protein sequence ID" value="KRT36490.1"/>
    <property type="molecule type" value="Genomic_DNA"/>
</dbReference>
<dbReference type="OrthoDB" id="3586at2"/>
<dbReference type="Gene3D" id="1.10.10.10">
    <property type="entry name" value="Winged helix-like DNA-binding domain superfamily/Winged helix DNA-binding domain"/>
    <property type="match status" value="1"/>
</dbReference>
<sequence length="304" mass="34369">MNKIITFHMVAKCKSFTKAAESLGLTQPAVSLQIKSLEEECGMELFERVGKNILLTDAGETLLLYVEKILHTMEEAKRALKEAQNPLSGEIKFGASILSGIYVIPPILGRFKREYPHVTFSVKIRFARDLIESIEDNKIDFAIMGEGDESQRKQCLSFTSLLEDELVFVTSPMHKLASKKTVSAYEVLNQDLILTEKYSATRNYIDSEFNRYGICIEPYLELGNIEVVKKLVAEDFGSSILSWISVKKEVAEGNLHASKIEEMNLVRRVFLVKRKGKKFLPATNLFVSFLKSETGSIKETFGYE</sequence>
<comment type="similarity">
    <text evidence="1">Belongs to the LysR transcriptional regulatory family.</text>
</comment>
<dbReference type="InterPro" id="IPR036390">
    <property type="entry name" value="WH_DNA-bd_sf"/>
</dbReference>
<dbReference type="SUPFAM" id="SSF46785">
    <property type="entry name" value="Winged helix' DNA-binding domain"/>
    <property type="match status" value="1"/>
</dbReference>
<dbReference type="STRING" id="592015.HMPREF1705_03771"/>
<dbReference type="InterPro" id="IPR000847">
    <property type="entry name" value="LysR_HTH_N"/>
</dbReference>
<dbReference type="PRINTS" id="PR00039">
    <property type="entry name" value="HTHLYSR"/>
</dbReference>
<gene>
    <name evidence="6" type="ORF">HMPREF1705_03771</name>
</gene>
<evidence type="ECO:0000256" key="2">
    <source>
        <dbReference type="ARBA" id="ARBA00023015"/>
    </source>
</evidence>
<dbReference type="InterPro" id="IPR005119">
    <property type="entry name" value="LysR_subst-bd"/>
</dbReference>
<evidence type="ECO:0000313" key="7">
    <source>
        <dbReference type="Proteomes" id="UP000005273"/>
    </source>
</evidence>
<dbReference type="GO" id="GO:0003700">
    <property type="term" value="F:DNA-binding transcription factor activity"/>
    <property type="evidence" value="ECO:0007669"/>
    <property type="project" value="InterPro"/>
</dbReference>
<dbReference type="Proteomes" id="UP000005273">
    <property type="component" value="Unassembled WGS sequence"/>
</dbReference>
<dbReference type="SUPFAM" id="SSF53850">
    <property type="entry name" value="Periplasmic binding protein-like II"/>
    <property type="match status" value="1"/>
</dbReference>
<accession>A0A0T5XDR1</accession>
<keyword evidence="3" id="KW-0238">DNA-binding</keyword>
<dbReference type="AlphaFoldDB" id="A0A0T5XDR1"/>
<keyword evidence="2" id="KW-0805">Transcription regulation</keyword>
<reference evidence="7" key="1">
    <citation type="submission" date="2012-09" db="EMBL/GenBank/DDBJ databases">
        <authorList>
            <person name="Weinstock G."/>
            <person name="Sodergren E."/>
            <person name="Clifton S."/>
            <person name="Fulton L."/>
            <person name="Fulton B."/>
            <person name="Courtney L."/>
            <person name="Fronick C."/>
            <person name="Harrison M."/>
            <person name="Strong C."/>
            <person name="Farmer C."/>
            <person name="Delehaunty K."/>
            <person name="Markovic C."/>
            <person name="Hall O."/>
            <person name="Minx P."/>
            <person name="Tomlinson C."/>
            <person name="Mitreva M."/>
            <person name="Nelson J."/>
            <person name="Hou S."/>
            <person name="Wollam A."/>
            <person name="Pepin K.H."/>
            <person name="Johnson M."/>
            <person name="Bhonagiri V."/>
            <person name="Nash W.E."/>
            <person name="Suruliraj S."/>
            <person name="Warren W."/>
            <person name="Chinwalla A."/>
            <person name="Mardis E.R."/>
            <person name="Wilson R.K."/>
        </authorList>
    </citation>
    <scope>NUCLEOTIDE SEQUENCE [LARGE SCALE GENOMIC DNA]</scope>
    <source>
        <strain evidence="7">OS1</strain>
    </source>
</reference>
<evidence type="ECO:0000256" key="1">
    <source>
        <dbReference type="ARBA" id="ARBA00009437"/>
    </source>
</evidence>
<dbReference type="GO" id="GO:0000976">
    <property type="term" value="F:transcription cis-regulatory region binding"/>
    <property type="evidence" value="ECO:0007669"/>
    <property type="project" value="TreeGrafter"/>
</dbReference>
<dbReference type="PANTHER" id="PTHR30126:SF40">
    <property type="entry name" value="HTH-TYPE TRANSCRIPTIONAL REGULATOR GLTR"/>
    <property type="match status" value="1"/>
</dbReference>
<dbReference type="Gene3D" id="3.40.190.290">
    <property type="match status" value="1"/>
</dbReference>
<dbReference type="eggNOG" id="COG0583">
    <property type="taxonomic scope" value="Bacteria"/>
</dbReference>
<comment type="caution">
    <text evidence="6">The sequence shown here is derived from an EMBL/GenBank/DDBJ whole genome shotgun (WGS) entry which is preliminary data.</text>
</comment>
<feature type="domain" description="HTH lysR-type" evidence="5">
    <location>
        <begin position="1"/>
        <end position="56"/>
    </location>
</feature>
<dbReference type="RefSeq" id="WP_009200831.1">
    <property type="nucleotide sequence ID" value="NZ_ACJX03000001.1"/>
</dbReference>
<evidence type="ECO:0000256" key="3">
    <source>
        <dbReference type="ARBA" id="ARBA00023125"/>
    </source>
</evidence>
<dbReference type="PANTHER" id="PTHR30126">
    <property type="entry name" value="HTH-TYPE TRANSCRIPTIONAL REGULATOR"/>
    <property type="match status" value="1"/>
</dbReference>
<dbReference type="Pfam" id="PF00126">
    <property type="entry name" value="HTH_1"/>
    <property type="match status" value="1"/>
</dbReference>
<evidence type="ECO:0000256" key="4">
    <source>
        <dbReference type="ARBA" id="ARBA00023163"/>
    </source>
</evidence>
<name>A0A0T5XDR1_9BACT</name>
<evidence type="ECO:0000313" key="6">
    <source>
        <dbReference type="EMBL" id="KRT36490.1"/>
    </source>
</evidence>
<protein>
    <submittedName>
        <fullName evidence="6">LysR substrate binding domain protein</fullName>
    </submittedName>
</protein>
<dbReference type="Pfam" id="PF03466">
    <property type="entry name" value="LysR_substrate"/>
    <property type="match status" value="1"/>
</dbReference>
<dbReference type="FunFam" id="1.10.10.10:FF:000001">
    <property type="entry name" value="LysR family transcriptional regulator"/>
    <property type="match status" value="1"/>
</dbReference>
<dbReference type="InterPro" id="IPR036388">
    <property type="entry name" value="WH-like_DNA-bd_sf"/>
</dbReference>
<evidence type="ECO:0000259" key="5">
    <source>
        <dbReference type="PROSITE" id="PS50931"/>
    </source>
</evidence>
<keyword evidence="7" id="KW-1185">Reference proteome</keyword>
<organism evidence="6 7">
    <name type="scientific">Acetomicrobium hydrogeniformans ATCC BAA-1850</name>
    <dbReference type="NCBI Taxonomy" id="592015"/>
    <lineage>
        <taxon>Bacteria</taxon>
        <taxon>Thermotogati</taxon>
        <taxon>Synergistota</taxon>
        <taxon>Synergistia</taxon>
        <taxon>Synergistales</taxon>
        <taxon>Acetomicrobiaceae</taxon>
        <taxon>Acetomicrobium</taxon>
    </lineage>
</organism>